<sequence length="1033" mass="116015">MNRYDAGPVLAGLKDFQRATVAHIIDRYFGAEPTRRFLVADETGLGKSVVARGVIAETLQRLQDDPSVKRVDVIYVCSNQDVAPQNIGRLRVTTDETITVTSRLTLLAKYADELNAAKASVGKPINLVAFTPGTSFDQGWRTGTAEERALLYLMLEQDEWDGWRRKAALRALQGGVSSIDRFSERVERLWTALGERLHPRIHKGFRRRARKDGLLQRFDELLDDIGRRRELTDDQRETARTLIGRLRTALAAAGVDVLEPDLIILDEFQRFRELLDPEASEAAELAHHLFEYRAARVLLLSATPYKPFTFAEESSSGEEHYEDFRRVLRFLESDESWHADVAKAFQAYREALLRREPTAELREDLRTLLLRVMCRTERPALGDDDMLVERIGPASDLDVADLRGYAVMHRIANLVDAPMTIEYWKSAPYFLNFLDGYLLRNRIQAALQDRRRKEVTDLLNEAQLLDARAVERFDRIDLGNGRFRRLAADTVDRGWWRLLWLPPSLPYHALAEPFAGAAEDGITKRLLFSSWNATPTAVAGLLSYEAERSIHVAADQPVDPHRRIARLDYRMEGDRPGAMSTLALFWPHPGLAALCDPLESARRHPDAVQPLSTLANTVRGHLLRRLPEEFVSPTHTGQAEAWRAVFRWPGVDPGIDDPAGAFAAFDEDSTSTALSRHIAHAQKVINAREPVARSADDVIDDLVAIGLHGPGNIAWRALARLIRPGGAVTPKGHWHAAAILSQGLRSLFNRADAALILDAFAPHAVYWQAILQYCAAGDLQAVLDEHLHTLRSANADAGIDDVALAALATEARDAIVARPSTYQAFDPRHPDHPIKLPGRFALRYGGRGEEQVEADRKAVVRRAFNSPFWPFVVATTSAGQEGIDFHLWCSAVVHWNTPANPVDFEQREGRVHRFGGHAVRRNIASAHRADALRSSEPDVWKAAYDAARAASSGSGEFTPYWVFPGPAKIERHVLPYPLSRDEERYQRLKKDLAHYRLAFGQPRQEDLLTLLRTQEGDVDRRADVLDLRPRADE</sequence>
<dbReference type="InterPro" id="IPR027417">
    <property type="entry name" value="P-loop_NTPase"/>
</dbReference>
<protein>
    <submittedName>
        <fullName evidence="2">Helicase</fullName>
    </submittedName>
</protein>
<dbReference type="RefSeq" id="WP_190252046.1">
    <property type="nucleotide sequence ID" value="NZ_BMPI01000022.1"/>
</dbReference>
<accession>A0A917WYB4</accession>
<feature type="domain" description="Helicase ATP-binding" evidence="1">
    <location>
        <begin position="9"/>
        <end position="330"/>
    </location>
</feature>
<comment type="caution">
    <text evidence="2">The sequence shown here is derived from an EMBL/GenBank/DDBJ whole genome shotgun (WGS) entry which is preliminary data.</text>
</comment>
<dbReference type="InterPro" id="IPR014001">
    <property type="entry name" value="Helicase_ATP-bd"/>
</dbReference>
<keyword evidence="2" id="KW-0347">Helicase</keyword>
<dbReference type="AlphaFoldDB" id="A0A917WYB4"/>
<reference evidence="2" key="1">
    <citation type="journal article" date="2014" name="Int. J. Syst. Evol. Microbiol.">
        <title>Complete genome sequence of Corynebacterium casei LMG S-19264T (=DSM 44701T), isolated from a smear-ripened cheese.</title>
        <authorList>
            <consortium name="US DOE Joint Genome Institute (JGI-PGF)"/>
            <person name="Walter F."/>
            <person name="Albersmeier A."/>
            <person name="Kalinowski J."/>
            <person name="Ruckert C."/>
        </authorList>
    </citation>
    <scope>NUCLEOTIDE SEQUENCE</scope>
    <source>
        <strain evidence="2">JCM 19831</strain>
    </source>
</reference>
<dbReference type="EMBL" id="BMPI01000022">
    <property type="protein sequence ID" value="GGM40136.1"/>
    <property type="molecule type" value="Genomic_DNA"/>
</dbReference>
<name>A0A917WYB4_9ACTN</name>
<dbReference type="InterPro" id="IPR001650">
    <property type="entry name" value="Helicase_C-like"/>
</dbReference>
<dbReference type="Proteomes" id="UP000642070">
    <property type="component" value="Unassembled WGS sequence"/>
</dbReference>
<proteinExistence type="predicted"/>
<dbReference type="Pfam" id="PF00271">
    <property type="entry name" value="Helicase_C"/>
    <property type="match status" value="1"/>
</dbReference>
<evidence type="ECO:0000313" key="3">
    <source>
        <dbReference type="Proteomes" id="UP000642070"/>
    </source>
</evidence>
<keyword evidence="2" id="KW-0067">ATP-binding</keyword>
<keyword evidence="2" id="KW-0547">Nucleotide-binding</keyword>
<evidence type="ECO:0000313" key="2">
    <source>
        <dbReference type="EMBL" id="GGM40136.1"/>
    </source>
</evidence>
<dbReference type="SMART" id="SM00487">
    <property type="entry name" value="DEXDc"/>
    <property type="match status" value="1"/>
</dbReference>
<keyword evidence="2" id="KW-0378">Hydrolase</keyword>
<dbReference type="GO" id="GO:0004386">
    <property type="term" value="F:helicase activity"/>
    <property type="evidence" value="ECO:0007669"/>
    <property type="project" value="UniProtKB-KW"/>
</dbReference>
<keyword evidence="3" id="KW-1185">Reference proteome</keyword>
<evidence type="ECO:0000259" key="1">
    <source>
        <dbReference type="SMART" id="SM00487"/>
    </source>
</evidence>
<organism evidence="2 3">
    <name type="scientific">Dactylosporangium sucinum</name>
    <dbReference type="NCBI Taxonomy" id="1424081"/>
    <lineage>
        <taxon>Bacteria</taxon>
        <taxon>Bacillati</taxon>
        <taxon>Actinomycetota</taxon>
        <taxon>Actinomycetes</taxon>
        <taxon>Micromonosporales</taxon>
        <taxon>Micromonosporaceae</taxon>
        <taxon>Dactylosporangium</taxon>
    </lineage>
</organism>
<reference evidence="2" key="2">
    <citation type="submission" date="2020-09" db="EMBL/GenBank/DDBJ databases">
        <authorList>
            <person name="Sun Q."/>
            <person name="Ohkuma M."/>
        </authorList>
    </citation>
    <scope>NUCLEOTIDE SEQUENCE</scope>
    <source>
        <strain evidence="2">JCM 19831</strain>
    </source>
</reference>
<gene>
    <name evidence="2" type="ORF">GCM10007977_046920</name>
</gene>
<dbReference type="Gene3D" id="3.40.50.300">
    <property type="entry name" value="P-loop containing nucleotide triphosphate hydrolases"/>
    <property type="match status" value="2"/>
</dbReference>
<dbReference type="SUPFAM" id="SSF52540">
    <property type="entry name" value="P-loop containing nucleoside triphosphate hydrolases"/>
    <property type="match status" value="2"/>
</dbReference>